<feature type="compositionally biased region" description="Basic and acidic residues" evidence="1">
    <location>
        <begin position="668"/>
        <end position="681"/>
    </location>
</feature>
<dbReference type="Proteomes" id="UP000271241">
    <property type="component" value="Unassembled WGS sequence"/>
</dbReference>
<dbReference type="EMBL" id="KZ992482">
    <property type="protein sequence ID" value="RKP09888.1"/>
    <property type="molecule type" value="Genomic_DNA"/>
</dbReference>
<feature type="region of interest" description="Disordered" evidence="1">
    <location>
        <begin position="857"/>
        <end position="1076"/>
    </location>
</feature>
<feature type="compositionally biased region" description="Polar residues" evidence="1">
    <location>
        <begin position="38"/>
        <end position="55"/>
    </location>
</feature>
<keyword evidence="4" id="KW-1185">Reference proteome</keyword>
<evidence type="ECO:0000313" key="3">
    <source>
        <dbReference type="EMBL" id="RKP09888.1"/>
    </source>
</evidence>
<feature type="region of interest" description="Disordered" evidence="1">
    <location>
        <begin position="443"/>
        <end position="544"/>
    </location>
</feature>
<dbReference type="InterPro" id="IPR018564">
    <property type="entry name" value="Repl_chkpnt_MRC1_dom"/>
</dbReference>
<feature type="region of interest" description="Disordered" evidence="1">
    <location>
        <begin position="75"/>
        <end position="220"/>
    </location>
</feature>
<feature type="compositionally biased region" description="Acidic residues" evidence="1">
    <location>
        <begin position="467"/>
        <end position="502"/>
    </location>
</feature>
<evidence type="ECO:0000313" key="4">
    <source>
        <dbReference type="Proteomes" id="UP000271241"/>
    </source>
</evidence>
<feature type="compositionally biased region" description="Basic and acidic residues" evidence="1">
    <location>
        <begin position="14"/>
        <end position="24"/>
    </location>
</feature>
<dbReference type="STRING" id="78915.A0A4P9XUI4"/>
<feature type="domain" description="DNA replication checkpoint mediator MRC1" evidence="2">
    <location>
        <begin position="706"/>
        <end position="855"/>
    </location>
</feature>
<organism evidence="3 4">
    <name type="scientific">Thamnocephalis sphaerospora</name>
    <dbReference type="NCBI Taxonomy" id="78915"/>
    <lineage>
        <taxon>Eukaryota</taxon>
        <taxon>Fungi</taxon>
        <taxon>Fungi incertae sedis</taxon>
        <taxon>Zoopagomycota</taxon>
        <taxon>Zoopagomycotina</taxon>
        <taxon>Zoopagomycetes</taxon>
        <taxon>Zoopagales</taxon>
        <taxon>Sigmoideomycetaceae</taxon>
        <taxon>Thamnocephalis</taxon>
    </lineage>
</organism>
<feature type="compositionally biased region" description="Low complexity" evidence="1">
    <location>
        <begin position="630"/>
        <end position="644"/>
    </location>
</feature>
<feature type="compositionally biased region" description="Acidic residues" evidence="1">
    <location>
        <begin position="512"/>
        <end position="522"/>
    </location>
</feature>
<feature type="region of interest" description="Disordered" evidence="1">
    <location>
        <begin position="559"/>
        <end position="744"/>
    </location>
</feature>
<sequence length="1076" mass="117826">MDTSRFLPQQAELDSDHGEQRESASLRAPSPELEFGGNNAQAVASNTPNVGNSEVDASQITGNEWMDLYRCSDSEDDVAAAQRPGIDPVSGMPNVDSDDDNATPARSHGHQRPAWLIDSDVSDFDDDMALVESDDDSDREAGRSAGETAVQKGKGSMRAQLKKAAQKSKGGDKPKQARKPRKKKSKANVEEDQTAAPQPDLLSHAPSVFDDGDAESEDGVASAILEEHTAALKLLNCVDGQGLTKKEELEMHRERQRLVRQTQMRLDACVESLSMRDFLKSIQEPDTSSIASTVAIFAKHDEQSTDNMDVDENADVTATSSRVSGKQPDMTDSRPPSFSAVRIADDGDSDLELEILDTRTTFPKVPTTPVKLRKKIQEVHDMRERELEQRRQQIITPKELNAMLQRKISEQIAERRRDEEAKARQLGVWQAPTNGVSVLARERERRKAAKEFSQHQPQKQDGSIASSDDELYLYSGEEEEAMSDEDEDEQINENTSDAELDETERRMRRLLDDDDDDNDDECGDAHDAEPAKDGEDGDGKKHEATLLALNHRIGDLTNAAAMSADSQDAEDTEVEQKQVGASMLDNADDYDSPATLHRRAGVRRRTVMLAGSDEEDNGDASSKGVDESTADATSAAATDAFAGSLSTLEEGQGDPKDSPLLQTPATKSAKEDSDNRTETRLGARRLIRRTDLTKSQPKPKRPIDKRTAGFLDAEAEEEEDEWAGFLGQDQSTRQDDDDDRDDRHLADLDMVVQDISEDEQENDEEVAALHRQQMDDKDAADVSNLLRDITEGNLRRRGRDLEWKGYGLDLDDDEMDGTMYARAQNPYGVGRGHGATYDETLDNLAKDPQTAAFAEFVRGSGKSEASGDMSFLEEDEGNLDEGPAGPLEAARTQTSRASVQHRSRPPPRILQTSDDLPLLSDPLSDDDNDFGVLELLNKKRQATSSRPSSTNTGEALHHTSMLSGRNTSKSSFLGHSPSKRRRFLDVLEQDGGGSGSRGSGHFAVRRGVNAKPATFKSAAASSGGQSKSGSAAQFVRVQKTSSRSEETDGQRDGNARSSGDAQARSNRLLNLLSKAS</sequence>
<feature type="region of interest" description="Disordered" evidence="1">
    <location>
        <begin position="1"/>
        <end position="55"/>
    </location>
</feature>
<feature type="compositionally biased region" description="Polar residues" evidence="1">
    <location>
        <begin position="1055"/>
        <end position="1076"/>
    </location>
</feature>
<evidence type="ECO:0000256" key="1">
    <source>
        <dbReference type="SAM" id="MobiDB-lite"/>
    </source>
</evidence>
<feature type="region of interest" description="Disordered" evidence="1">
    <location>
        <begin position="316"/>
        <end position="341"/>
    </location>
</feature>
<feature type="compositionally biased region" description="Basic and acidic residues" evidence="1">
    <location>
        <begin position="523"/>
        <end position="544"/>
    </location>
</feature>
<protein>
    <submittedName>
        <fullName evidence="3">MRC1-like domain-containing protein</fullName>
    </submittedName>
</protein>
<feature type="compositionally biased region" description="Polar residues" evidence="1">
    <location>
        <begin position="454"/>
        <end position="466"/>
    </location>
</feature>
<dbReference type="OrthoDB" id="2130597at2759"/>
<feature type="compositionally biased region" description="Polar residues" evidence="1">
    <location>
        <begin position="942"/>
        <end position="953"/>
    </location>
</feature>
<feature type="compositionally biased region" description="Acidic residues" evidence="1">
    <location>
        <begin position="713"/>
        <end position="722"/>
    </location>
</feature>
<dbReference type="AlphaFoldDB" id="A0A4P9XUI4"/>
<feature type="compositionally biased region" description="Basic residues" evidence="1">
    <location>
        <begin position="596"/>
        <end position="606"/>
    </location>
</feature>
<feature type="compositionally biased region" description="Low complexity" evidence="1">
    <location>
        <begin position="1016"/>
        <end position="1033"/>
    </location>
</feature>
<evidence type="ECO:0000259" key="2">
    <source>
        <dbReference type="Pfam" id="PF09444"/>
    </source>
</evidence>
<feature type="compositionally biased region" description="Basic and acidic residues" evidence="1">
    <location>
        <begin position="443"/>
        <end position="453"/>
    </location>
</feature>
<dbReference type="Pfam" id="PF09444">
    <property type="entry name" value="MRC1"/>
    <property type="match status" value="1"/>
</dbReference>
<feature type="compositionally biased region" description="Acidic residues" evidence="1">
    <location>
        <begin position="120"/>
        <end position="138"/>
    </location>
</feature>
<feature type="compositionally biased region" description="Polar residues" evidence="1">
    <location>
        <begin position="960"/>
        <end position="973"/>
    </location>
</feature>
<proteinExistence type="predicted"/>
<reference evidence="4" key="1">
    <citation type="journal article" date="2018" name="Nat. Microbiol.">
        <title>Leveraging single-cell genomics to expand the fungal tree of life.</title>
        <authorList>
            <person name="Ahrendt S.R."/>
            <person name="Quandt C.A."/>
            <person name="Ciobanu D."/>
            <person name="Clum A."/>
            <person name="Salamov A."/>
            <person name="Andreopoulos B."/>
            <person name="Cheng J.F."/>
            <person name="Woyke T."/>
            <person name="Pelin A."/>
            <person name="Henrissat B."/>
            <person name="Reynolds N.K."/>
            <person name="Benny G.L."/>
            <person name="Smith M.E."/>
            <person name="James T.Y."/>
            <person name="Grigoriev I.V."/>
        </authorList>
    </citation>
    <scope>NUCLEOTIDE SEQUENCE [LARGE SCALE GENOMIC DNA]</scope>
    <source>
        <strain evidence="4">RSA 1356</strain>
    </source>
</reference>
<feature type="compositionally biased region" description="Low complexity" evidence="1">
    <location>
        <begin position="913"/>
        <end position="922"/>
    </location>
</feature>
<name>A0A4P9XUI4_9FUNG</name>
<gene>
    <name evidence="3" type="ORF">THASP1DRAFT_28317</name>
</gene>
<feature type="compositionally biased region" description="Basic and acidic residues" evidence="1">
    <location>
        <begin position="1042"/>
        <end position="1054"/>
    </location>
</feature>
<feature type="compositionally biased region" description="Basic residues" evidence="1">
    <location>
        <begin position="176"/>
        <end position="186"/>
    </location>
</feature>
<accession>A0A4P9XUI4</accession>